<evidence type="ECO:0000259" key="8">
    <source>
        <dbReference type="PROSITE" id="PS50928"/>
    </source>
</evidence>
<dbReference type="InterPro" id="IPR051393">
    <property type="entry name" value="ABC_transporter_permease"/>
</dbReference>
<feature type="transmembrane region" description="Helical" evidence="7">
    <location>
        <begin position="267"/>
        <end position="288"/>
    </location>
</feature>
<evidence type="ECO:0000313" key="9">
    <source>
        <dbReference type="EMBL" id="UWP86607.1"/>
    </source>
</evidence>
<keyword evidence="5 7" id="KW-1133">Transmembrane helix</keyword>
<protein>
    <submittedName>
        <fullName evidence="9">Sugar ABC transporter permease</fullName>
    </submittedName>
</protein>
<keyword evidence="2 7" id="KW-0813">Transport</keyword>
<feature type="transmembrane region" description="Helical" evidence="7">
    <location>
        <begin position="114"/>
        <end position="134"/>
    </location>
</feature>
<evidence type="ECO:0000256" key="1">
    <source>
        <dbReference type="ARBA" id="ARBA00004651"/>
    </source>
</evidence>
<comment type="similarity">
    <text evidence="7">Belongs to the binding-protein-dependent transport system permease family.</text>
</comment>
<keyword evidence="4 7" id="KW-0812">Transmembrane</keyword>
<reference evidence="9" key="2">
    <citation type="submission" date="2022-09" db="EMBL/GenBank/DDBJ databases">
        <title>Biosynthetic gene clusters of Dactylosporangioum fulvum.</title>
        <authorList>
            <person name="Caradec T."/>
        </authorList>
    </citation>
    <scope>NUCLEOTIDE SEQUENCE</scope>
    <source>
        <strain evidence="9">NRRL B-16292</strain>
    </source>
</reference>
<keyword evidence="3" id="KW-1003">Cell membrane</keyword>
<dbReference type="InterPro" id="IPR035906">
    <property type="entry name" value="MetI-like_sf"/>
</dbReference>
<evidence type="ECO:0000313" key="10">
    <source>
        <dbReference type="Proteomes" id="UP001059617"/>
    </source>
</evidence>
<proteinExistence type="inferred from homology"/>
<accession>A0ABY5WAP2</accession>
<evidence type="ECO:0000256" key="6">
    <source>
        <dbReference type="ARBA" id="ARBA00023136"/>
    </source>
</evidence>
<dbReference type="RefSeq" id="WP_259865947.1">
    <property type="nucleotide sequence ID" value="NZ_BAAAST010000003.1"/>
</dbReference>
<evidence type="ECO:0000256" key="5">
    <source>
        <dbReference type="ARBA" id="ARBA00022989"/>
    </source>
</evidence>
<feature type="domain" description="ABC transmembrane type-1" evidence="8">
    <location>
        <begin position="77"/>
        <end position="285"/>
    </location>
</feature>
<comment type="subcellular location">
    <subcellularLocation>
        <location evidence="1 7">Cell membrane</location>
        <topology evidence="1 7">Multi-pass membrane protein</topology>
    </subcellularLocation>
</comment>
<evidence type="ECO:0000256" key="7">
    <source>
        <dbReference type="RuleBase" id="RU363032"/>
    </source>
</evidence>
<dbReference type="EMBL" id="CP073720">
    <property type="protein sequence ID" value="UWP86607.1"/>
    <property type="molecule type" value="Genomic_DNA"/>
</dbReference>
<dbReference type="CDD" id="cd06261">
    <property type="entry name" value="TM_PBP2"/>
    <property type="match status" value="1"/>
</dbReference>
<keyword evidence="10" id="KW-1185">Reference proteome</keyword>
<dbReference type="PANTHER" id="PTHR30193">
    <property type="entry name" value="ABC TRANSPORTER PERMEASE PROTEIN"/>
    <property type="match status" value="1"/>
</dbReference>
<evidence type="ECO:0000256" key="3">
    <source>
        <dbReference type="ARBA" id="ARBA00022475"/>
    </source>
</evidence>
<organism evidence="9 10">
    <name type="scientific">Dactylosporangium fulvum</name>
    <dbReference type="NCBI Taxonomy" id="53359"/>
    <lineage>
        <taxon>Bacteria</taxon>
        <taxon>Bacillati</taxon>
        <taxon>Actinomycetota</taxon>
        <taxon>Actinomycetes</taxon>
        <taxon>Micromonosporales</taxon>
        <taxon>Micromonosporaceae</taxon>
        <taxon>Dactylosporangium</taxon>
    </lineage>
</organism>
<feature type="transmembrane region" description="Helical" evidence="7">
    <location>
        <begin position="81"/>
        <end position="102"/>
    </location>
</feature>
<gene>
    <name evidence="9" type="ORF">Dfulv_21150</name>
</gene>
<feature type="transmembrane region" description="Helical" evidence="7">
    <location>
        <begin position="206"/>
        <end position="231"/>
    </location>
</feature>
<sequence length="297" mass="33072">MSQTRRVRGARRVTPGAAPWLPVLLLPVTVGLVLVYFSAVYGLTLGFTDWDLISSSTWVGTENFAEILDDDRFWKALRNTLQIVAVTVPGKVAIGLGLAILLSRIRRLSSFFRLALFFPTSCSVVAVAFLWVYLYDPNGLFNSWLSALGFDAVKWMSPDHALTSVNVMIIWGGVGYVALLFLAGLQSIPTEYYEASRLDGASAWRQFWSITFPLLTPTTFFVVVTGIITSLQTFGEVFILAGPMDSTLTITSYIYERAFTGFEMGYSAALSAFLILILLAATCAQLWFQRKWVTYER</sequence>
<keyword evidence="6 7" id="KW-0472">Membrane</keyword>
<name>A0ABY5WAP2_9ACTN</name>
<feature type="transmembrane region" description="Helical" evidence="7">
    <location>
        <begin position="165"/>
        <end position="185"/>
    </location>
</feature>
<dbReference type="PROSITE" id="PS50928">
    <property type="entry name" value="ABC_TM1"/>
    <property type="match status" value="1"/>
</dbReference>
<dbReference type="Proteomes" id="UP001059617">
    <property type="component" value="Chromosome"/>
</dbReference>
<dbReference type="PANTHER" id="PTHR30193:SF37">
    <property type="entry name" value="INNER MEMBRANE ABC TRANSPORTER PERMEASE PROTEIN YCJO"/>
    <property type="match status" value="1"/>
</dbReference>
<evidence type="ECO:0000256" key="4">
    <source>
        <dbReference type="ARBA" id="ARBA00022692"/>
    </source>
</evidence>
<dbReference type="InterPro" id="IPR000515">
    <property type="entry name" value="MetI-like"/>
</dbReference>
<dbReference type="Pfam" id="PF00528">
    <property type="entry name" value="BPD_transp_1"/>
    <property type="match status" value="1"/>
</dbReference>
<dbReference type="Gene3D" id="1.10.3720.10">
    <property type="entry name" value="MetI-like"/>
    <property type="match status" value="1"/>
</dbReference>
<dbReference type="SUPFAM" id="SSF161098">
    <property type="entry name" value="MetI-like"/>
    <property type="match status" value="1"/>
</dbReference>
<evidence type="ECO:0000256" key="2">
    <source>
        <dbReference type="ARBA" id="ARBA00022448"/>
    </source>
</evidence>
<reference evidence="9" key="1">
    <citation type="submission" date="2021-04" db="EMBL/GenBank/DDBJ databases">
        <authorList>
            <person name="Hartkoorn R.C."/>
            <person name="Beaudoing E."/>
            <person name="Hot D."/>
        </authorList>
    </citation>
    <scope>NUCLEOTIDE SEQUENCE</scope>
    <source>
        <strain evidence="9">NRRL B-16292</strain>
    </source>
</reference>
<feature type="transmembrane region" description="Helical" evidence="7">
    <location>
        <begin position="20"/>
        <end position="43"/>
    </location>
</feature>